<name>A0A7W9JAN1_9ACTN</name>
<dbReference type="RefSeq" id="WP_184799716.1">
    <property type="nucleotide sequence ID" value="NZ_JACHMY010000001.1"/>
</dbReference>
<protein>
    <submittedName>
        <fullName evidence="2">Pimeloyl-ACP methyl ester carboxylesterase</fullName>
    </submittedName>
</protein>
<dbReference type="PRINTS" id="PR00111">
    <property type="entry name" value="ABHYDROLASE"/>
</dbReference>
<dbReference type="InterPro" id="IPR000073">
    <property type="entry name" value="AB_hydrolase_1"/>
</dbReference>
<proteinExistence type="predicted"/>
<dbReference type="Gene3D" id="3.40.50.1820">
    <property type="entry name" value="alpha/beta hydrolase"/>
    <property type="match status" value="1"/>
</dbReference>
<dbReference type="EMBL" id="JACHMY010000001">
    <property type="protein sequence ID" value="MBB5838686.1"/>
    <property type="molecule type" value="Genomic_DNA"/>
</dbReference>
<accession>A0A7W9JAN1</accession>
<sequence length="290" mass="31332">MATLHLPDGRQAQYWDTGVGETVVFFFHGCPDTRHAAFPGASAARAYGVRLVAVNRPGYGASDVAASDHLSVADDVAAVADRLGIGRYAVLGMSVGGPYALACAARHPDRVTRAAVVASPAVVPALDPPYHRDDLAAEQQEFFAGIAQLGVDESVERIRPDFTAYVEQLDPGDPDDEALAARWTTGHPPLDSKWFAQQSPAELAAAAREALVNLAGYLRDAAISFRDWGFRPEDVTCPTTVWHGMADPQVSIRNARWLAEHLPDAQLELRSTAHLSTLHSHWPELLTALR</sequence>
<feature type="domain" description="AB hydrolase-1" evidence="1">
    <location>
        <begin position="23"/>
        <end position="272"/>
    </location>
</feature>
<dbReference type="InterPro" id="IPR050471">
    <property type="entry name" value="AB_hydrolase"/>
</dbReference>
<gene>
    <name evidence="2" type="ORF">HDA39_005420</name>
</gene>
<dbReference type="Proteomes" id="UP000549971">
    <property type="component" value="Unassembled WGS sequence"/>
</dbReference>
<evidence type="ECO:0000313" key="2">
    <source>
        <dbReference type="EMBL" id="MBB5838686.1"/>
    </source>
</evidence>
<dbReference type="InterPro" id="IPR029058">
    <property type="entry name" value="AB_hydrolase_fold"/>
</dbReference>
<reference evidence="2 3" key="1">
    <citation type="submission" date="2020-08" db="EMBL/GenBank/DDBJ databases">
        <title>Sequencing the genomes of 1000 actinobacteria strains.</title>
        <authorList>
            <person name="Klenk H.-P."/>
        </authorList>
    </citation>
    <scope>NUCLEOTIDE SEQUENCE [LARGE SCALE GENOMIC DNA]</scope>
    <source>
        <strain evidence="2 3">DSM 28967</strain>
    </source>
</reference>
<keyword evidence="3" id="KW-1185">Reference proteome</keyword>
<dbReference type="SUPFAM" id="SSF53474">
    <property type="entry name" value="alpha/beta-Hydrolases"/>
    <property type="match status" value="1"/>
</dbReference>
<comment type="caution">
    <text evidence="2">The sequence shown here is derived from an EMBL/GenBank/DDBJ whole genome shotgun (WGS) entry which is preliminary data.</text>
</comment>
<evidence type="ECO:0000259" key="1">
    <source>
        <dbReference type="Pfam" id="PF00561"/>
    </source>
</evidence>
<organism evidence="2 3">
    <name type="scientific">Kribbella italica</name>
    <dbReference type="NCBI Taxonomy" id="1540520"/>
    <lineage>
        <taxon>Bacteria</taxon>
        <taxon>Bacillati</taxon>
        <taxon>Actinomycetota</taxon>
        <taxon>Actinomycetes</taxon>
        <taxon>Propionibacteriales</taxon>
        <taxon>Kribbellaceae</taxon>
        <taxon>Kribbella</taxon>
    </lineage>
</organism>
<evidence type="ECO:0000313" key="3">
    <source>
        <dbReference type="Proteomes" id="UP000549971"/>
    </source>
</evidence>
<dbReference type="PANTHER" id="PTHR43433">
    <property type="entry name" value="HYDROLASE, ALPHA/BETA FOLD FAMILY PROTEIN"/>
    <property type="match status" value="1"/>
</dbReference>
<dbReference type="AlphaFoldDB" id="A0A7W9JAN1"/>
<dbReference type="GO" id="GO:0003824">
    <property type="term" value="F:catalytic activity"/>
    <property type="evidence" value="ECO:0007669"/>
    <property type="project" value="UniProtKB-ARBA"/>
</dbReference>
<dbReference type="Pfam" id="PF00561">
    <property type="entry name" value="Abhydrolase_1"/>
    <property type="match status" value="1"/>
</dbReference>
<dbReference type="PANTHER" id="PTHR43433:SF10">
    <property type="entry name" value="AB HYDROLASE-1 DOMAIN-CONTAINING PROTEIN"/>
    <property type="match status" value="1"/>
</dbReference>